<proteinExistence type="inferred from homology"/>
<dbReference type="PANTHER" id="PTHR33515:SF1">
    <property type="entry name" value="RIBOSOME-BINDING FACTOR A, CHLOROPLASTIC-RELATED"/>
    <property type="match status" value="1"/>
</dbReference>
<dbReference type="InterPro" id="IPR015946">
    <property type="entry name" value="KH_dom-like_a/b"/>
</dbReference>
<dbReference type="AlphaFoldDB" id="A0A0C5VD86"/>
<dbReference type="InterPro" id="IPR020053">
    <property type="entry name" value="Ribosome-bd_factorA_CS"/>
</dbReference>
<sequence>MAQQFSRTRRIADQMQRDLAMLIQQEVKDPRVGMVTINNVKVSKDLSYADVYFTCMALDDSDSSKKQSETVLNGAASFLRTMLAKGLSLRVIPQLRFHYDDLLGEGHKLSRLIDDAVKSDLDRQGHDES</sequence>
<dbReference type="STRING" id="1445510.YC6258_05245"/>
<evidence type="ECO:0000256" key="1">
    <source>
        <dbReference type="ARBA" id="ARBA00022517"/>
    </source>
</evidence>
<dbReference type="PANTHER" id="PTHR33515">
    <property type="entry name" value="RIBOSOME-BINDING FACTOR A, CHLOROPLASTIC-RELATED"/>
    <property type="match status" value="1"/>
</dbReference>
<dbReference type="InterPro" id="IPR023799">
    <property type="entry name" value="RbfA_dom_sf"/>
</dbReference>
<comment type="subunit">
    <text evidence="2">Monomer. Binds 30S ribosomal subunits, but not 50S ribosomal subunits or 70S ribosomes.</text>
</comment>
<comment type="function">
    <text evidence="2">One of several proteins that assist in the late maturation steps of the functional core of the 30S ribosomal subunit. Associates with free 30S ribosomal subunits (but not with 30S subunits that are part of 70S ribosomes or polysomes). Required for efficient processing of 16S rRNA. May interact with the 5'-terminal helix region of 16S rRNA.</text>
</comment>
<dbReference type="OrthoDB" id="307788at2"/>
<evidence type="ECO:0000313" key="3">
    <source>
        <dbReference type="EMBL" id="AJQ97275.1"/>
    </source>
</evidence>
<dbReference type="GO" id="GO:0043024">
    <property type="term" value="F:ribosomal small subunit binding"/>
    <property type="evidence" value="ECO:0007669"/>
    <property type="project" value="TreeGrafter"/>
</dbReference>
<dbReference type="RefSeq" id="WP_044619057.1">
    <property type="nucleotide sequence ID" value="NZ_CP007142.1"/>
</dbReference>
<dbReference type="GO" id="GO:0030490">
    <property type="term" value="P:maturation of SSU-rRNA"/>
    <property type="evidence" value="ECO:0007669"/>
    <property type="project" value="UniProtKB-UniRule"/>
</dbReference>
<dbReference type="PROSITE" id="PS01319">
    <property type="entry name" value="RBFA"/>
    <property type="match status" value="1"/>
</dbReference>
<dbReference type="KEGG" id="gsn:YC6258_05245"/>
<evidence type="ECO:0000313" key="4">
    <source>
        <dbReference type="Proteomes" id="UP000032266"/>
    </source>
</evidence>
<dbReference type="HAMAP" id="MF_00003">
    <property type="entry name" value="RbfA"/>
    <property type="match status" value="1"/>
</dbReference>
<evidence type="ECO:0000256" key="2">
    <source>
        <dbReference type="HAMAP-Rule" id="MF_00003"/>
    </source>
</evidence>
<comment type="subcellular location">
    <subcellularLocation>
        <location evidence="2">Cytoplasm</location>
    </subcellularLocation>
</comment>
<reference evidence="3 4" key="1">
    <citation type="submission" date="2014-01" db="EMBL/GenBank/DDBJ databases">
        <title>Full genme sequencing of cellulolytic bacterium Gynuella sunshinyii YC6258T gen. nov., sp. nov.</title>
        <authorList>
            <person name="Khan H."/>
            <person name="Chung E.J."/>
            <person name="Chung Y.R."/>
        </authorList>
    </citation>
    <scope>NUCLEOTIDE SEQUENCE [LARGE SCALE GENOMIC DNA]</scope>
    <source>
        <strain evidence="3 4">YC6258</strain>
    </source>
</reference>
<organism evidence="3 4">
    <name type="scientific">Gynuella sunshinyii YC6258</name>
    <dbReference type="NCBI Taxonomy" id="1445510"/>
    <lineage>
        <taxon>Bacteria</taxon>
        <taxon>Pseudomonadati</taxon>
        <taxon>Pseudomonadota</taxon>
        <taxon>Gammaproteobacteria</taxon>
        <taxon>Oceanospirillales</taxon>
        <taxon>Saccharospirillaceae</taxon>
        <taxon>Gynuella</taxon>
    </lineage>
</organism>
<dbReference type="Gene3D" id="3.30.300.20">
    <property type="match status" value="1"/>
</dbReference>
<dbReference type="NCBIfam" id="TIGR00082">
    <property type="entry name" value="rbfA"/>
    <property type="match status" value="1"/>
</dbReference>
<keyword evidence="1 2" id="KW-0690">Ribosome biogenesis</keyword>
<dbReference type="InterPro" id="IPR000238">
    <property type="entry name" value="RbfA"/>
</dbReference>
<comment type="similarity">
    <text evidence="2">Belongs to the RbfA family.</text>
</comment>
<dbReference type="Pfam" id="PF02033">
    <property type="entry name" value="RBFA"/>
    <property type="match status" value="1"/>
</dbReference>
<dbReference type="Proteomes" id="UP000032266">
    <property type="component" value="Chromosome"/>
</dbReference>
<dbReference type="HOGENOM" id="CLU_089475_5_0_6"/>
<dbReference type="EMBL" id="CP007142">
    <property type="protein sequence ID" value="AJQ97275.1"/>
    <property type="molecule type" value="Genomic_DNA"/>
</dbReference>
<dbReference type="PATRIC" id="fig|1445510.3.peg.5207"/>
<accession>A0A0C5VD86</accession>
<dbReference type="SUPFAM" id="SSF89919">
    <property type="entry name" value="Ribosome-binding factor A, RbfA"/>
    <property type="match status" value="1"/>
</dbReference>
<keyword evidence="2" id="KW-0963">Cytoplasm</keyword>
<name>A0A0C5VD86_9GAMM</name>
<keyword evidence="4" id="KW-1185">Reference proteome</keyword>
<protein>
    <recommendedName>
        <fullName evidence="2">Ribosome-binding factor A</fullName>
    </recommendedName>
</protein>
<dbReference type="GO" id="GO:0005829">
    <property type="term" value="C:cytosol"/>
    <property type="evidence" value="ECO:0007669"/>
    <property type="project" value="TreeGrafter"/>
</dbReference>
<gene>
    <name evidence="2" type="primary">rbfA</name>
    <name evidence="3" type="ORF">YC6258_05245</name>
</gene>